<comment type="caution">
    <text evidence="1">The sequence shown here is derived from an EMBL/GenBank/DDBJ whole genome shotgun (WGS) entry which is preliminary data.</text>
</comment>
<evidence type="ECO:0000313" key="2">
    <source>
        <dbReference type="Proteomes" id="UP000586947"/>
    </source>
</evidence>
<name>A0A840VRK4_9ACTN</name>
<dbReference type="EMBL" id="JACHDP010000001">
    <property type="protein sequence ID" value="MBB5479297.1"/>
    <property type="molecule type" value="Genomic_DNA"/>
</dbReference>
<dbReference type="Proteomes" id="UP000586947">
    <property type="component" value="Unassembled WGS sequence"/>
</dbReference>
<gene>
    <name evidence="1" type="ORF">HNR20_003802</name>
</gene>
<evidence type="ECO:0000313" key="1">
    <source>
        <dbReference type="EMBL" id="MBB5479297.1"/>
    </source>
</evidence>
<accession>A0A840VRK4</accession>
<sequence>MDPETFLDRFFGPGNTAWPARDPRSTTALFLSDYLALLADDSDAPYILPRNEPGNPHKHIYVIPRLSRQATRVREWLAAFVVPSHAAFVNRPEALRVGDPVDDAVAAFVGHRRVYVLEHSPDSSRSVWAALGRMRHTISQRPTTHSGVPVPVGRLLAEFDLAMAAGDHRATAELLGRLEGTGLSGMNLTYLTVKRLARLGSHGELLRLPALRDVVATRPPAPVREAILDAIHSTVLADPLADGDTEAARQALVLRGELVPALADGPLAGFGVEALAVIALAASAIADAALWDRLRNDEDAWRRLGAARPDLLTSAEYPAPGAERPTLPATPAPLSPTPIEASPAEALDHTVPPHVPSVAARPETWLELVQAIAKVEDISAVIAEGAWRSWPPAATSDRTLADLLNGLDNDGAERAWTIVGAFVDSDGYGQPASHTAHAFLTNALSHNRFRSSDMAGIVALLEITLRGGLPAAEYRTLLDDLGAECDRWISVNQASVVLDMCDVIARSPSPDNEARLRLVQLLLAPLALQCGRLEADQLALARLINAEFGLGFAWTSPANPPHSPESTPISAREVLLYSLDEGALRRAGTVLAAFAPALNLQLSSDHVGSRQLKQWVHRADVIVMATRCATHAATGFIRSTARPDATIREAEGAGSASLLRAVASALGENRAIVASSAS</sequence>
<protein>
    <submittedName>
        <fullName evidence="1">Uncharacterized protein</fullName>
    </submittedName>
</protein>
<reference evidence="1 2" key="1">
    <citation type="submission" date="2020-08" db="EMBL/GenBank/DDBJ databases">
        <title>Sequencing the genomes of 1000 actinobacteria strains.</title>
        <authorList>
            <person name="Klenk H.-P."/>
        </authorList>
    </citation>
    <scope>NUCLEOTIDE SEQUENCE [LARGE SCALE GENOMIC DNA]</scope>
    <source>
        <strain evidence="1 2">DSM 103125</strain>
    </source>
</reference>
<dbReference type="AlphaFoldDB" id="A0A840VRK4"/>
<proteinExistence type="predicted"/>
<keyword evidence="2" id="KW-1185">Reference proteome</keyword>
<dbReference type="RefSeq" id="WP_184181801.1">
    <property type="nucleotide sequence ID" value="NZ_BMNF01000001.1"/>
</dbReference>
<organism evidence="1 2">
    <name type="scientific">Micromonospora parathelypteridis</name>
    <dbReference type="NCBI Taxonomy" id="1839617"/>
    <lineage>
        <taxon>Bacteria</taxon>
        <taxon>Bacillati</taxon>
        <taxon>Actinomycetota</taxon>
        <taxon>Actinomycetes</taxon>
        <taxon>Micromonosporales</taxon>
        <taxon>Micromonosporaceae</taxon>
        <taxon>Micromonospora</taxon>
    </lineage>
</organism>